<dbReference type="EMBL" id="HG937694">
    <property type="protein sequence ID" value="CDP37801.1"/>
    <property type="molecule type" value="Genomic_DNA"/>
</dbReference>
<feature type="compositionally biased region" description="Polar residues" evidence="2">
    <location>
        <begin position="57"/>
        <end position="73"/>
    </location>
</feature>
<proteinExistence type="predicted"/>
<feature type="compositionally biased region" description="Acidic residues" evidence="2">
    <location>
        <begin position="347"/>
        <end position="364"/>
    </location>
</feature>
<feature type="compositionally biased region" description="Polar residues" evidence="2">
    <location>
        <begin position="32"/>
        <end position="45"/>
    </location>
</feature>
<sequence>MSNSSSVNEIKVDSNAKPTLFSPSYHLDQEYSIKSNSMSTGSEQISPRHPPAEGDSSEQLTEQLSELSVSQPQSDPPAHLSEFYSLVKPGHSRQTSTSSVFRRPSMASTLNTSVSQIGPQVKAAHENLPAVITSRDIEQAVSSYSRALEAAQAYSQAIRQVANAAAQFGSALDDCASCKGAGISGEGLTAAGGLHYLVSNHEQILANSIEKCFQEPVQKQLEVLKSTAAKNEAQFKHQLRTKSKELQKLEKASHKLAQRKLRNLSEYRSSLLEITARVDDIDRLKYDYFESAYSLAQNTSTKVLEHACSAVRAQLDICEAIARKGWSGGGLDDLIAHCPDPFAKDASDDEEDEALISSESEDSFLSDHDNSLFDVNDHRPKRSPLFTVLQPGRSILPSSQENTMPRSESTSTVRRDDYEEHNDHEHNNGQQIGQPESEPMPEPELETNPPPDVLHEYNGSATDSQSIDTVQA</sequence>
<keyword evidence="1" id="KW-0175">Coiled coil</keyword>
<protein>
    <submittedName>
        <fullName evidence="3">ARAD1D19800p</fullName>
    </submittedName>
</protein>
<dbReference type="GO" id="GO:0042144">
    <property type="term" value="P:vacuole fusion, non-autophagic"/>
    <property type="evidence" value="ECO:0007669"/>
    <property type="project" value="InterPro"/>
</dbReference>
<feature type="region of interest" description="Disordered" evidence="2">
    <location>
        <begin position="1"/>
        <end position="79"/>
    </location>
</feature>
<dbReference type="SUPFAM" id="SSF103657">
    <property type="entry name" value="BAR/IMD domain-like"/>
    <property type="match status" value="1"/>
</dbReference>
<gene>
    <name evidence="3" type="ORF">GNLVRS02_ARAD1D19800g</name>
</gene>
<dbReference type="InterPro" id="IPR037470">
    <property type="entry name" value="IVY1"/>
</dbReference>
<feature type="coiled-coil region" evidence="1">
    <location>
        <begin position="232"/>
        <end position="259"/>
    </location>
</feature>
<feature type="region of interest" description="Disordered" evidence="2">
    <location>
        <begin position="342"/>
        <end position="472"/>
    </location>
</feature>
<evidence type="ECO:0000256" key="2">
    <source>
        <dbReference type="SAM" id="MobiDB-lite"/>
    </source>
</evidence>
<feature type="compositionally biased region" description="Basic and acidic residues" evidence="2">
    <location>
        <begin position="413"/>
        <end position="427"/>
    </location>
</feature>
<dbReference type="AlphaFoldDB" id="A0A060TF33"/>
<dbReference type="GO" id="GO:0000329">
    <property type="term" value="C:fungal-type vacuole membrane"/>
    <property type="evidence" value="ECO:0007669"/>
    <property type="project" value="InterPro"/>
</dbReference>
<evidence type="ECO:0000256" key="1">
    <source>
        <dbReference type="SAM" id="Coils"/>
    </source>
</evidence>
<feature type="compositionally biased region" description="Polar residues" evidence="2">
    <location>
        <begin position="396"/>
        <end position="412"/>
    </location>
</feature>
<dbReference type="Gene3D" id="1.20.1270.60">
    <property type="entry name" value="Arfaptin homology (AH) domain/BAR domain"/>
    <property type="match status" value="1"/>
</dbReference>
<dbReference type="InterPro" id="IPR027267">
    <property type="entry name" value="AH/BAR_dom_sf"/>
</dbReference>
<feature type="compositionally biased region" description="Basic and acidic residues" evidence="2">
    <location>
        <begin position="365"/>
        <end position="378"/>
    </location>
</feature>
<dbReference type="PANTHER" id="PTHR38407">
    <property type="entry name" value="PROTEIN IVY1"/>
    <property type="match status" value="1"/>
</dbReference>
<name>A0A060TF33_BLAAD</name>
<dbReference type="PhylomeDB" id="A0A060TF33"/>
<evidence type="ECO:0000313" key="3">
    <source>
        <dbReference type="EMBL" id="CDP37801.1"/>
    </source>
</evidence>
<accession>A0A060TF33</accession>
<reference evidence="3" key="1">
    <citation type="submission" date="2014-02" db="EMBL/GenBank/DDBJ databases">
        <authorList>
            <person name="Genoscope - CEA"/>
        </authorList>
    </citation>
    <scope>NUCLEOTIDE SEQUENCE</scope>
    <source>
        <strain evidence="3">LS3</strain>
    </source>
</reference>
<reference evidence="3" key="2">
    <citation type="submission" date="2014-06" db="EMBL/GenBank/DDBJ databases">
        <title>The complete genome of Blastobotrys (Arxula) adeninivorans LS3 - a yeast of biotechnological interest.</title>
        <authorList>
            <person name="Kunze G."/>
            <person name="Gaillardin C."/>
            <person name="Czernicka M."/>
            <person name="Durrens P."/>
            <person name="Martin T."/>
            <person name="Boer E."/>
            <person name="Gabaldon T."/>
            <person name="Cruz J."/>
            <person name="Talla E."/>
            <person name="Marck C."/>
            <person name="Goffeau A."/>
            <person name="Barbe V."/>
            <person name="Baret P."/>
            <person name="Baronian K."/>
            <person name="Beier S."/>
            <person name="Bleykasten C."/>
            <person name="Bode R."/>
            <person name="Casaregola S."/>
            <person name="Despons L."/>
            <person name="Fairhead C."/>
            <person name="Giersberg M."/>
            <person name="Gierski P."/>
            <person name="Hahnel U."/>
            <person name="Hartmann A."/>
            <person name="Jankowska D."/>
            <person name="Jubin C."/>
            <person name="Jung P."/>
            <person name="Lafontaine I."/>
            <person name="Leh-Louis V."/>
            <person name="Lemaire M."/>
            <person name="Marcet-Houben M."/>
            <person name="Mascher M."/>
            <person name="Morel G."/>
            <person name="Richard G.-F."/>
            <person name="Riechen J."/>
            <person name="Sacerdot C."/>
            <person name="Sarkar A."/>
            <person name="Savel G."/>
            <person name="Schacherer J."/>
            <person name="Sherman D."/>
            <person name="Straub M.-L."/>
            <person name="Stein N."/>
            <person name="Thierry A."/>
            <person name="Trautwein-Schult A."/>
            <person name="Westhof E."/>
            <person name="Worch S."/>
            <person name="Dujon B."/>
            <person name="Souciet J.-L."/>
            <person name="Wincker P."/>
            <person name="Scholz U."/>
            <person name="Neuveglise N."/>
        </authorList>
    </citation>
    <scope>NUCLEOTIDE SEQUENCE</scope>
    <source>
        <strain evidence="3">LS3</strain>
    </source>
</reference>
<organism evidence="3">
    <name type="scientific">Blastobotrys adeninivorans</name>
    <name type="common">Yeast</name>
    <name type="synonym">Arxula adeninivorans</name>
    <dbReference type="NCBI Taxonomy" id="409370"/>
    <lineage>
        <taxon>Eukaryota</taxon>
        <taxon>Fungi</taxon>
        <taxon>Dikarya</taxon>
        <taxon>Ascomycota</taxon>
        <taxon>Saccharomycotina</taxon>
        <taxon>Dipodascomycetes</taxon>
        <taxon>Dipodascales</taxon>
        <taxon>Trichomonascaceae</taxon>
        <taxon>Blastobotrys</taxon>
    </lineage>
</organism>
<feature type="compositionally biased region" description="Polar residues" evidence="2">
    <location>
        <begin position="459"/>
        <end position="472"/>
    </location>
</feature>
<dbReference type="PANTHER" id="PTHR38407:SF1">
    <property type="entry name" value="PROTEIN IVY1"/>
    <property type="match status" value="1"/>
</dbReference>
<dbReference type="GO" id="GO:0005543">
    <property type="term" value="F:phospholipid binding"/>
    <property type="evidence" value="ECO:0007669"/>
    <property type="project" value="InterPro"/>
</dbReference>